<dbReference type="AlphaFoldDB" id="A0A6I4TZW0"/>
<accession>A0A6I4TZW0</accession>
<dbReference type="RefSeq" id="WP_377019913.1">
    <property type="nucleotide sequence ID" value="NZ_JBHSCP010000003.1"/>
</dbReference>
<protein>
    <recommendedName>
        <fullName evidence="3">Lipoprotein</fullName>
    </recommendedName>
</protein>
<organism evidence="1 2">
    <name type="scientific">Croceibacterium xixiisoli</name>
    <dbReference type="NCBI Taxonomy" id="1476466"/>
    <lineage>
        <taxon>Bacteria</taxon>
        <taxon>Pseudomonadati</taxon>
        <taxon>Pseudomonadota</taxon>
        <taxon>Alphaproteobacteria</taxon>
        <taxon>Sphingomonadales</taxon>
        <taxon>Erythrobacteraceae</taxon>
        <taxon>Croceibacterium</taxon>
    </lineage>
</organism>
<comment type="caution">
    <text evidence="1">The sequence shown here is derived from an EMBL/GenBank/DDBJ whole genome shotgun (WGS) entry which is preliminary data.</text>
</comment>
<evidence type="ECO:0000313" key="2">
    <source>
        <dbReference type="Proteomes" id="UP000469430"/>
    </source>
</evidence>
<name>A0A6I4TZW0_9SPHN</name>
<gene>
    <name evidence="1" type="ORF">GRI97_16600</name>
</gene>
<evidence type="ECO:0008006" key="3">
    <source>
        <dbReference type="Google" id="ProtNLM"/>
    </source>
</evidence>
<reference evidence="1 2" key="1">
    <citation type="submission" date="2019-12" db="EMBL/GenBank/DDBJ databases">
        <title>Genomic-based taxomic classification of the family Erythrobacteraceae.</title>
        <authorList>
            <person name="Xu L."/>
        </authorList>
    </citation>
    <scope>NUCLEOTIDE SEQUENCE [LARGE SCALE GENOMIC DNA]</scope>
    <source>
        <strain evidence="1 2">S36</strain>
    </source>
</reference>
<keyword evidence="2" id="KW-1185">Reference proteome</keyword>
<dbReference type="PROSITE" id="PS51257">
    <property type="entry name" value="PROKAR_LIPOPROTEIN"/>
    <property type="match status" value="1"/>
</dbReference>
<proteinExistence type="predicted"/>
<dbReference type="Proteomes" id="UP000469430">
    <property type="component" value="Unassembled WGS sequence"/>
</dbReference>
<dbReference type="EMBL" id="WTYJ01000004">
    <property type="protein sequence ID" value="MXP00612.1"/>
    <property type="molecule type" value="Genomic_DNA"/>
</dbReference>
<sequence length="154" mass="15562">MRVFVIFALAGLAACGSSEESTTIGGTTFAQGSDGAATISNENGSLSATDGAAAANTQFPDYAPKYPGATVESALVSNTDEGKRTMAVLVTDDSMESVVAFYREKFTAGGMEVGMVHSSADSGMISAEGNGRKVSATGGVQDGKTSFTLSFSGE</sequence>
<evidence type="ECO:0000313" key="1">
    <source>
        <dbReference type="EMBL" id="MXP00612.1"/>
    </source>
</evidence>